<comment type="caution">
    <text evidence="12">The sequence shown here is derived from an EMBL/GenBank/DDBJ whole genome shotgun (WGS) entry which is preliminary data.</text>
</comment>
<dbReference type="InterPro" id="IPR050351">
    <property type="entry name" value="BphY/WalK/GraS-like"/>
</dbReference>
<evidence type="ECO:0000256" key="5">
    <source>
        <dbReference type="ARBA" id="ARBA00022679"/>
    </source>
</evidence>
<keyword evidence="9" id="KW-0902">Two-component regulatory system</keyword>
<gene>
    <name evidence="12" type="ORF">J2S02_004417</name>
</gene>
<dbReference type="Pfam" id="PF02518">
    <property type="entry name" value="HATPase_c"/>
    <property type="match status" value="1"/>
</dbReference>
<dbReference type="InterPro" id="IPR036097">
    <property type="entry name" value="HisK_dim/P_sf"/>
</dbReference>
<dbReference type="SUPFAM" id="SSF55874">
    <property type="entry name" value="ATPase domain of HSP90 chaperone/DNA topoisomerase II/histidine kinase"/>
    <property type="match status" value="1"/>
</dbReference>
<evidence type="ECO:0000256" key="4">
    <source>
        <dbReference type="ARBA" id="ARBA00022553"/>
    </source>
</evidence>
<dbReference type="SMART" id="SM00388">
    <property type="entry name" value="HisKA"/>
    <property type="match status" value="1"/>
</dbReference>
<protein>
    <recommendedName>
        <fullName evidence="3">histidine kinase</fullName>
        <ecNumber evidence="3">2.7.13.3</ecNumber>
    </recommendedName>
</protein>
<dbReference type="InterPro" id="IPR003661">
    <property type="entry name" value="HisK_dim/P_dom"/>
</dbReference>
<dbReference type="EC" id="2.7.13.3" evidence="3"/>
<feature type="transmembrane region" description="Helical" evidence="10">
    <location>
        <begin position="256"/>
        <end position="277"/>
    </location>
</feature>
<dbReference type="PANTHER" id="PTHR45453">
    <property type="entry name" value="PHOSPHATE REGULON SENSOR PROTEIN PHOR"/>
    <property type="match status" value="1"/>
</dbReference>
<evidence type="ECO:0000259" key="11">
    <source>
        <dbReference type="PROSITE" id="PS50109"/>
    </source>
</evidence>
<dbReference type="SUPFAM" id="SSF47384">
    <property type="entry name" value="Homodimeric domain of signal transducing histidine kinase"/>
    <property type="match status" value="1"/>
</dbReference>
<feature type="transmembrane region" description="Helical" evidence="10">
    <location>
        <begin position="12"/>
        <end position="39"/>
    </location>
</feature>
<evidence type="ECO:0000313" key="12">
    <source>
        <dbReference type="EMBL" id="MDQ0228053.1"/>
    </source>
</evidence>
<evidence type="ECO:0000256" key="9">
    <source>
        <dbReference type="ARBA" id="ARBA00023012"/>
    </source>
</evidence>
<sequence length="585" mass="67646">MRKLRNRLIFHFSLQFVTLTIAITILVIILFFLLVNYIANDEIKRNTPVGVFDGIFSDTEIIDNNKATLSDKWIALLKQNEMWVQVINNNGKVVGNFNTPSELPTSYAMSDIISIEENDQLLGYTIKSEVDNTYEEPYYYILGYKDKNKEKLVSLFKQYNANGLLNENELPGIKKKLKDATIHIINKEGEILQSIGSEMDDAKKYKPLDILLRKQEPGYYSTETSIYHDSSTKNTWILLSPKKDSEYTSITILEKFIIAIIIIGASVFFITVSLSIWNGYRYGQPLFIFTSWLERMGKKQYDEVLTVKERHKIFRKSGKVRTRYRLYREVINAFYEMAERLAASEKEKIKLEKTREEWMTGISHDLRTPLSSIQGYGHLLESGQYNWTKAELVEIGNILVEKSEHMLRLVEDFTLTFQIKNKALSLVMKNYSLNQLVQQITAKYLKDRTYNQYEFHFINAEDQYSINADAKWFERMLDNIIINSIKHNPPGTSITLSINKHENDNQIILQVKDDGVGMDENTVQQLFERYYRGTNTEENTDGSGLGMNIAKGIAELHSAKITVTSELNKGTIINISFPLMNENNK</sequence>
<feature type="domain" description="Histidine kinase" evidence="11">
    <location>
        <begin position="361"/>
        <end position="581"/>
    </location>
</feature>
<keyword evidence="5" id="KW-0808">Transferase</keyword>
<keyword evidence="10" id="KW-0812">Transmembrane</keyword>
<keyword evidence="6" id="KW-0547">Nucleotide-binding</keyword>
<keyword evidence="10" id="KW-1133">Transmembrane helix</keyword>
<evidence type="ECO:0000256" key="6">
    <source>
        <dbReference type="ARBA" id="ARBA00022741"/>
    </source>
</evidence>
<dbReference type="SMART" id="SM00387">
    <property type="entry name" value="HATPase_c"/>
    <property type="match status" value="1"/>
</dbReference>
<keyword evidence="10" id="KW-0472">Membrane</keyword>
<evidence type="ECO:0000256" key="7">
    <source>
        <dbReference type="ARBA" id="ARBA00022777"/>
    </source>
</evidence>
<dbReference type="Gene3D" id="1.10.287.130">
    <property type="match status" value="1"/>
</dbReference>
<evidence type="ECO:0000256" key="2">
    <source>
        <dbReference type="ARBA" id="ARBA00004370"/>
    </source>
</evidence>
<proteinExistence type="predicted"/>
<dbReference type="InterPro" id="IPR003594">
    <property type="entry name" value="HATPase_dom"/>
</dbReference>
<evidence type="ECO:0000256" key="3">
    <source>
        <dbReference type="ARBA" id="ARBA00012438"/>
    </source>
</evidence>
<dbReference type="InterPro" id="IPR004358">
    <property type="entry name" value="Sig_transdc_His_kin-like_C"/>
</dbReference>
<name>A0ABT9Z718_9BACI</name>
<dbReference type="Pfam" id="PF00512">
    <property type="entry name" value="HisKA"/>
    <property type="match status" value="1"/>
</dbReference>
<comment type="subcellular location">
    <subcellularLocation>
        <location evidence="2">Membrane</location>
    </subcellularLocation>
</comment>
<dbReference type="RefSeq" id="WP_174880422.1">
    <property type="nucleotide sequence ID" value="NZ_CADEPK010000183.1"/>
</dbReference>
<evidence type="ECO:0000256" key="10">
    <source>
        <dbReference type="SAM" id="Phobius"/>
    </source>
</evidence>
<organism evidence="12 13">
    <name type="scientific">Metabacillus niabensis</name>
    <dbReference type="NCBI Taxonomy" id="324854"/>
    <lineage>
        <taxon>Bacteria</taxon>
        <taxon>Bacillati</taxon>
        <taxon>Bacillota</taxon>
        <taxon>Bacilli</taxon>
        <taxon>Bacillales</taxon>
        <taxon>Bacillaceae</taxon>
        <taxon>Metabacillus</taxon>
    </lineage>
</organism>
<dbReference type="Gene3D" id="3.30.565.10">
    <property type="entry name" value="Histidine kinase-like ATPase, C-terminal domain"/>
    <property type="match status" value="1"/>
</dbReference>
<evidence type="ECO:0000256" key="1">
    <source>
        <dbReference type="ARBA" id="ARBA00000085"/>
    </source>
</evidence>
<dbReference type="CDD" id="cd00075">
    <property type="entry name" value="HATPase"/>
    <property type="match status" value="1"/>
</dbReference>
<comment type="catalytic activity">
    <reaction evidence="1">
        <text>ATP + protein L-histidine = ADP + protein N-phospho-L-histidine.</text>
        <dbReference type="EC" id="2.7.13.3"/>
    </reaction>
</comment>
<dbReference type="PROSITE" id="PS50109">
    <property type="entry name" value="HIS_KIN"/>
    <property type="match status" value="1"/>
</dbReference>
<dbReference type="PRINTS" id="PR00344">
    <property type="entry name" value="BCTRLSENSOR"/>
</dbReference>
<dbReference type="Proteomes" id="UP001232245">
    <property type="component" value="Unassembled WGS sequence"/>
</dbReference>
<dbReference type="EMBL" id="JAUSTZ010000013">
    <property type="protein sequence ID" value="MDQ0228053.1"/>
    <property type="molecule type" value="Genomic_DNA"/>
</dbReference>
<dbReference type="CDD" id="cd00082">
    <property type="entry name" value="HisKA"/>
    <property type="match status" value="1"/>
</dbReference>
<evidence type="ECO:0000256" key="8">
    <source>
        <dbReference type="ARBA" id="ARBA00022840"/>
    </source>
</evidence>
<keyword evidence="7 12" id="KW-0418">Kinase</keyword>
<dbReference type="PANTHER" id="PTHR45453:SF1">
    <property type="entry name" value="PHOSPHATE REGULON SENSOR PROTEIN PHOR"/>
    <property type="match status" value="1"/>
</dbReference>
<dbReference type="InterPro" id="IPR005467">
    <property type="entry name" value="His_kinase_dom"/>
</dbReference>
<keyword evidence="4" id="KW-0597">Phosphoprotein</keyword>
<keyword evidence="8" id="KW-0067">ATP-binding</keyword>
<keyword evidence="13" id="KW-1185">Reference proteome</keyword>
<dbReference type="GO" id="GO:0016301">
    <property type="term" value="F:kinase activity"/>
    <property type="evidence" value="ECO:0007669"/>
    <property type="project" value="UniProtKB-KW"/>
</dbReference>
<evidence type="ECO:0000313" key="13">
    <source>
        <dbReference type="Proteomes" id="UP001232245"/>
    </source>
</evidence>
<dbReference type="InterPro" id="IPR036890">
    <property type="entry name" value="HATPase_C_sf"/>
</dbReference>
<reference evidence="12 13" key="1">
    <citation type="submission" date="2023-07" db="EMBL/GenBank/DDBJ databases">
        <title>Genomic Encyclopedia of Type Strains, Phase IV (KMG-IV): sequencing the most valuable type-strain genomes for metagenomic binning, comparative biology and taxonomic classification.</title>
        <authorList>
            <person name="Goeker M."/>
        </authorList>
    </citation>
    <scope>NUCLEOTIDE SEQUENCE [LARGE SCALE GENOMIC DNA]</scope>
    <source>
        <strain evidence="12 13">DSM 17723</strain>
    </source>
</reference>
<accession>A0ABT9Z718</accession>